<dbReference type="PANTHER" id="PTHR12737:SF9">
    <property type="entry name" value="DIMETHYLARGININASE"/>
    <property type="match status" value="1"/>
</dbReference>
<name>A0A5K7ZG30_9BACT</name>
<dbReference type="AlphaFoldDB" id="A0A5K7ZG30"/>
<dbReference type="Gene3D" id="3.75.10.10">
    <property type="entry name" value="L-arginine/glycine Amidinotransferase, Chain A"/>
    <property type="match status" value="1"/>
</dbReference>
<feature type="active site" description="Proton donor" evidence="3">
    <location>
        <position position="161"/>
    </location>
</feature>
<evidence type="ECO:0000256" key="3">
    <source>
        <dbReference type="PIRSR" id="PIRSR633199-1"/>
    </source>
</evidence>
<dbReference type="GO" id="GO:0000052">
    <property type="term" value="P:citrulline metabolic process"/>
    <property type="evidence" value="ECO:0007669"/>
    <property type="project" value="TreeGrafter"/>
</dbReference>
<dbReference type="GO" id="GO:0045429">
    <property type="term" value="P:positive regulation of nitric oxide biosynthetic process"/>
    <property type="evidence" value="ECO:0007669"/>
    <property type="project" value="TreeGrafter"/>
</dbReference>
<proteinExistence type="inferred from homology"/>
<gene>
    <name evidence="4" type="ORF">DSCO28_04370</name>
</gene>
<dbReference type="InterPro" id="IPR033199">
    <property type="entry name" value="DDAH-like"/>
</dbReference>
<evidence type="ECO:0000313" key="4">
    <source>
        <dbReference type="EMBL" id="BBO79871.1"/>
    </source>
</evidence>
<accession>A0A5K7ZG30</accession>
<dbReference type="GO" id="GO:0016597">
    <property type="term" value="F:amino acid binding"/>
    <property type="evidence" value="ECO:0007669"/>
    <property type="project" value="TreeGrafter"/>
</dbReference>
<evidence type="ECO:0000256" key="1">
    <source>
        <dbReference type="ARBA" id="ARBA00008532"/>
    </source>
</evidence>
<protein>
    <submittedName>
        <fullName evidence="4">Hydrolase</fullName>
    </submittedName>
</protein>
<dbReference type="GO" id="GO:0006525">
    <property type="term" value="P:arginine metabolic process"/>
    <property type="evidence" value="ECO:0007669"/>
    <property type="project" value="TreeGrafter"/>
</dbReference>
<dbReference type="RefSeq" id="WP_155320974.1">
    <property type="nucleotide sequence ID" value="NZ_AP021876.1"/>
</dbReference>
<dbReference type="GO" id="GO:0016403">
    <property type="term" value="F:dimethylargininase activity"/>
    <property type="evidence" value="ECO:0007669"/>
    <property type="project" value="TreeGrafter"/>
</dbReference>
<sequence length="253" mass="27072">MVFTHAITRRPGPDMAAGITTADLGLPDFEAAQIQFDTYVKTLSDCGMSVIVLDPLKGHPDAHFVEDTAVVTPEVAVMTHPGASARQGEVDSVEQVLADFRKTIRIQAPGTIDGGDVLMMGNHFLIGLSDRTNPEGARQLGEIVAAYGYTWTTVPVAAGLHFKSSVNAVGEKTVLTTTTFADHPALAGLRRIIVSAAEAYAGNTLLINGHLIMPAGFPDTRHKLESLQMPVVELDTSEFRKMDGGLTCLSLRF</sequence>
<organism evidence="4 5">
    <name type="scientific">Desulfosarcina ovata subsp. sediminis</name>
    <dbReference type="NCBI Taxonomy" id="885957"/>
    <lineage>
        <taxon>Bacteria</taxon>
        <taxon>Pseudomonadati</taxon>
        <taxon>Thermodesulfobacteriota</taxon>
        <taxon>Desulfobacteria</taxon>
        <taxon>Desulfobacterales</taxon>
        <taxon>Desulfosarcinaceae</taxon>
        <taxon>Desulfosarcina</taxon>
    </lineage>
</organism>
<evidence type="ECO:0000313" key="5">
    <source>
        <dbReference type="Proteomes" id="UP000425960"/>
    </source>
</evidence>
<keyword evidence="2 4" id="KW-0378">Hydrolase</keyword>
<dbReference type="PANTHER" id="PTHR12737">
    <property type="entry name" value="DIMETHYLARGININE DIMETHYLAMINOHYDROLASE"/>
    <property type="match status" value="1"/>
</dbReference>
<dbReference type="Proteomes" id="UP000425960">
    <property type="component" value="Chromosome"/>
</dbReference>
<comment type="similarity">
    <text evidence="1">Belongs to the DDAH family.</text>
</comment>
<dbReference type="SUPFAM" id="SSF55909">
    <property type="entry name" value="Pentein"/>
    <property type="match status" value="1"/>
</dbReference>
<feature type="active site" description="Nucleophile" evidence="3">
    <location>
        <position position="248"/>
    </location>
</feature>
<dbReference type="Pfam" id="PF02274">
    <property type="entry name" value="ADI"/>
    <property type="match status" value="1"/>
</dbReference>
<dbReference type="KEGG" id="dov:DSCO28_04370"/>
<dbReference type="EMBL" id="AP021876">
    <property type="protein sequence ID" value="BBO79871.1"/>
    <property type="molecule type" value="Genomic_DNA"/>
</dbReference>
<reference evidence="4 5" key="1">
    <citation type="submission" date="2019-11" db="EMBL/GenBank/DDBJ databases">
        <title>Comparative genomics of hydrocarbon-degrading Desulfosarcina strains.</title>
        <authorList>
            <person name="Watanabe M."/>
            <person name="Kojima H."/>
            <person name="Fukui M."/>
        </authorList>
    </citation>
    <scope>NUCLEOTIDE SEQUENCE [LARGE SCALE GENOMIC DNA]</scope>
    <source>
        <strain evidence="4 5">28bB2T</strain>
    </source>
</reference>
<evidence type="ECO:0000256" key="2">
    <source>
        <dbReference type="ARBA" id="ARBA00022801"/>
    </source>
</evidence>